<dbReference type="Pfam" id="PF07866">
    <property type="entry name" value="DUF1653"/>
    <property type="match status" value="1"/>
</dbReference>
<reference evidence="3" key="1">
    <citation type="submission" date="2016-10" db="EMBL/GenBank/DDBJ databases">
        <authorList>
            <person name="Varghese N."/>
            <person name="Submissions S."/>
        </authorList>
    </citation>
    <scope>NUCLEOTIDE SEQUENCE [LARGE SCALE GENOMIC DNA]</scope>
    <source>
        <strain evidence="3">2SM5</strain>
    </source>
</reference>
<dbReference type="AlphaFoldDB" id="A0A1H1RUL3"/>
<dbReference type="EMBL" id="LT629748">
    <property type="protein sequence ID" value="SDS39447.1"/>
    <property type="molecule type" value="Genomic_DNA"/>
</dbReference>
<dbReference type="InterPro" id="IPR037135">
    <property type="entry name" value="DUF1653-like_dom_sf"/>
</dbReference>
<sequence length="72" mass="8583">MTIKPGRYRHYKGKDYQIIDIARHSETDERLVVYRTLYGDCDLWVRPLEMFTEEVVVDGKALPRFTFISEDV</sequence>
<accession>A0A1H1RUL3</accession>
<gene>
    <name evidence="2" type="ORF">SAMN05216198_1853</name>
</gene>
<keyword evidence="3" id="KW-1185">Reference proteome</keyword>
<dbReference type="InterPro" id="IPR023387">
    <property type="entry name" value="DUF1653-like_dom"/>
</dbReference>
<name>A0A1H1RUL3_9GAMM</name>
<protein>
    <recommendedName>
        <fullName evidence="1">DUF1653 domain-containing protein</fullName>
    </recommendedName>
</protein>
<evidence type="ECO:0000313" key="3">
    <source>
        <dbReference type="Proteomes" id="UP000243426"/>
    </source>
</evidence>
<dbReference type="Proteomes" id="UP000243426">
    <property type="component" value="Chromosome I"/>
</dbReference>
<dbReference type="OrthoDB" id="371169at2"/>
<organism evidence="2 3">
    <name type="scientific">Halopseudomonas litoralis</name>
    <dbReference type="NCBI Taxonomy" id="797277"/>
    <lineage>
        <taxon>Bacteria</taxon>
        <taxon>Pseudomonadati</taxon>
        <taxon>Pseudomonadota</taxon>
        <taxon>Gammaproteobacteria</taxon>
        <taxon>Pseudomonadales</taxon>
        <taxon>Pseudomonadaceae</taxon>
        <taxon>Halopseudomonas</taxon>
    </lineage>
</organism>
<evidence type="ECO:0000313" key="2">
    <source>
        <dbReference type="EMBL" id="SDS39447.1"/>
    </source>
</evidence>
<dbReference type="STRING" id="797277.SAMN05216198_1853"/>
<dbReference type="Gene3D" id="2.30.30.320">
    <property type="entry name" value="DUF1653-like domain"/>
    <property type="match status" value="1"/>
</dbReference>
<proteinExistence type="predicted"/>
<feature type="domain" description="DUF1653" evidence="1">
    <location>
        <begin position="6"/>
        <end position="66"/>
    </location>
</feature>
<evidence type="ECO:0000259" key="1">
    <source>
        <dbReference type="Pfam" id="PF07866"/>
    </source>
</evidence>
<dbReference type="RefSeq" id="WP_090273040.1">
    <property type="nucleotide sequence ID" value="NZ_LT629748.1"/>
</dbReference>